<keyword evidence="2" id="KW-1185">Reference proteome</keyword>
<dbReference type="InterPro" id="IPR009000">
    <property type="entry name" value="Transl_B-barrel_sf"/>
</dbReference>
<dbReference type="STRING" id="273063.STK_12720"/>
<name>Q971V6_SULTO</name>
<dbReference type="KEGG" id="sto:STK_12720"/>
<dbReference type="AlphaFoldDB" id="Q971V6"/>
<dbReference type="SUPFAM" id="SSF50447">
    <property type="entry name" value="Translation proteins"/>
    <property type="match status" value="1"/>
</dbReference>
<proteinExistence type="predicted"/>
<dbReference type="NCBIfam" id="NF009627">
    <property type="entry name" value="PRK13149.1-1"/>
    <property type="match status" value="1"/>
</dbReference>
<organism evidence="1 2">
    <name type="scientific">Sulfurisphaera tokodaii (strain DSM 16993 / JCM 10545 / NBRC 100140 / 7)</name>
    <name type="common">Sulfolobus tokodaii</name>
    <dbReference type="NCBI Taxonomy" id="273063"/>
    <lineage>
        <taxon>Archaea</taxon>
        <taxon>Thermoproteota</taxon>
        <taxon>Thermoprotei</taxon>
        <taxon>Sulfolobales</taxon>
        <taxon>Sulfolobaceae</taxon>
        <taxon>Sulfurisphaera</taxon>
    </lineage>
</organism>
<evidence type="ECO:0000313" key="1">
    <source>
        <dbReference type="EMBL" id="BAB66314.1"/>
    </source>
</evidence>
<dbReference type="PATRIC" id="fig|273063.9.peg.1430"/>
<dbReference type="eggNOG" id="arCOG02466">
    <property type="taxonomic scope" value="Archaea"/>
</dbReference>
<dbReference type="EMBL" id="BA000023">
    <property type="protein sequence ID" value="BAB66314.1"/>
    <property type="molecule type" value="Genomic_DNA"/>
</dbReference>
<evidence type="ECO:0000313" key="2">
    <source>
        <dbReference type="Proteomes" id="UP000001015"/>
    </source>
</evidence>
<dbReference type="Proteomes" id="UP000001015">
    <property type="component" value="Chromosome"/>
</dbReference>
<accession>Q971V6</accession>
<reference evidence="2" key="1">
    <citation type="journal article" date="2001" name="DNA Res.">
        <title>Complete genome sequence of an aerobic thermoacidophilic Crenarchaeon, Sulfolobus tokodaii strain7.</title>
        <authorList>
            <person name="Kawarabayasi Y."/>
            <person name="Hino Y."/>
            <person name="Horikawa H."/>
            <person name="Jin-no K."/>
            <person name="Takahashi M."/>
            <person name="Sekine M."/>
            <person name="Baba S."/>
            <person name="Ankai A."/>
            <person name="Kosugi H."/>
            <person name="Hosoyama A."/>
            <person name="Fukui S."/>
            <person name="Nagai Y."/>
            <person name="Nishijima K."/>
            <person name="Otsuka R."/>
            <person name="Nakazawa H."/>
            <person name="Takamiya M."/>
            <person name="Kato Y."/>
            <person name="Yoshizawa T."/>
            <person name="Tanaka T."/>
            <person name="Kudoh Y."/>
            <person name="Yamazaki J."/>
            <person name="Kushida N."/>
            <person name="Oguchi A."/>
            <person name="Aoki K."/>
            <person name="Masuda S."/>
            <person name="Yanagii M."/>
            <person name="Nishimura M."/>
            <person name="Yamagishi A."/>
            <person name="Oshima T."/>
            <person name="Kikuchi H."/>
        </authorList>
    </citation>
    <scope>NUCLEOTIDE SEQUENCE [LARGE SCALE GENOMIC DNA]</scope>
    <source>
        <strain evidence="2">DSM 16993 / JCM 10545 / NBRC 100140 / 7</strain>
    </source>
</reference>
<dbReference type="Gene3D" id="2.40.10.230">
    <property type="entry name" value="Probable tRNA pseudouridine synthase domain"/>
    <property type="match status" value="1"/>
</dbReference>
<sequence length="100" mass="11504">MGEYIILVTKIKLVEVGEYLKNTLNNKWLLKGNPKIDYSSQEYTGKVLVDEQGNRVGKILDIIGNVEEPYILALPLSEKAPQGKLYVELKEKRGKKKWRK</sequence>
<dbReference type="InterPro" id="IPR038664">
    <property type="entry name" value="Gar1/Naf1_Cbf5-bd_sf"/>
</dbReference>
<protein>
    <submittedName>
        <fullName evidence="1">Box H/ACA sRNP component Gar1</fullName>
    </submittedName>
</protein>
<gene>
    <name evidence="1" type="primary">gar1</name>
    <name evidence="1" type="synonym">ST1272</name>
    <name evidence="1" type="ordered locus">STK_12720</name>
</gene>